<dbReference type="Pfam" id="PF08511">
    <property type="entry name" value="COQ9"/>
    <property type="match status" value="1"/>
</dbReference>
<dbReference type="EMBL" id="HE616744">
    <property type="protein sequence ID" value="CCE91086.1"/>
    <property type="molecule type" value="Genomic_DNA"/>
</dbReference>
<dbReference type="GO" id="GO:0006744">
    <property type="term" value="P:ubiquinone biosynthetic process"/>
    <property type="evidence" value="ECO:0007669"/>
    <property type="project" value="UniProtKB-UniRule"/>
</dbReference>
<comment type="function">
    <text evidence="8">Membrane-associated protein that warps the membrane surface to access and bind aromatic isoprenes with high specificity, including ubiquinone (CoQ) isoprene intermediates and presents them directly to Coq7, therefore facilitating the Coq7-mediated hydroxylase step. Participates in the biosynthesis of coenzyme Q, also named ubiquinone, an essential lipid-soluble electron transporter for aerobic cellular respiration.</text>
</comment>
<evidence type="ECO:0000256" key="6">
    <source>
        <dbReference type="ARBA" id="ARBA00023121"/>
    </source>
</evidence>
<keyword evidence="11" id="KW-1185">Reference proteome</keyword>
<dbReference type="OrthoDB" id="619536at2759"/>
<evidence type="ECO:0000256" key="2">
    <source>
        <dbReference type="ARBA" id="ARBA00004749"/>
    </source>
</evidence>
<sequence length="260" mass="29657">MISKRLIAGSRIFARGYRPAGFEYINPINSRGPLKYGKDSPQYKVLSHTLAKSVPMYGFNERAIVNSLNELGYPSTMLSVIGSSNGPSFFHSSPALMELLKFHLVDKRLNLTENISLETPVDQLPSLEHLVIKRLEMNVPVAKHLSQLLSQLSIPGPFLVDYSMPELHRLSDDMIYFSTEKDHNDFAWYSKRLAVSCAYVSSELFMAQDRSPDYKETFEFAREKLHRVSTLGEYYNNTEEFAWYTLLSTINLVKSQLARG</sequence>
<keyword evidence="6 8" id="KW-0446">Lipid-binding</keyword>
<dbReference type="GeneID" id="11500421"/>
<dbReference type="PANTHER" id="PTHR21427">
    <property type="entry name" value="UBIQUINONE BIOSYNTHESIS PROTEIN COQ9, MITOCHONDRIAL"/>
    <property type="match status" value="1"/>
</dbReference>
<comment type="pathway">
    <text evidence="2 8">Cofactor biosynthesis; ubiquinone biosynthesis.</text>
</comment>
<evidence type="ECO:0000256" key="1">
    <source>
        <dbReference type="ARBA" id="ARBA00004173"/>
    </source>
</evidence>
<keyword evidence="5" id="KW-0809">Transit peptide</keyword>
<dbReference type="InParanoid" id="G8ZRE4"/>
<dbReference type="KEGG" id="tdl:TDEL_0C01970"/>
<evidence type="ECO:0000256" key="4">
    <source>
        <dbReference type="ARBA" id="ARBA00022688"/>
    </source>
</evidence>
<evidence type="ECO:0000256" key="7">
    <source>
        <dbReference type="ARBA" id="ARBA00023128"/>
    </source>
</evidence>
<dbReference type="HOGENOM" id="CLU_057411_1_1_1"/>
<dbReference type="PANTHER" id="PTHR21427:SF19">
    <property type="entry name" value="UBIQUINONE BIOSYNTHESIS PROTEIN COQ9, MITOCHONDRIAL"/>
    <property type="match status" value="1"/>
</dbReference>
<evidence type="ECO:0000313" key="10">
    <source>
        <dbReference type="EMBL" id="CCE91086.1"/>
    </source>
</evidence>
<accession>G8ZRE4</accession>
<comment type="similarity">
    <text evidence="3 8">Belongs to the COQ9 family.</text>
</comment>
<dbReference type="UniPathway" id="UPA00232"/>
<dbReference type="InterPro" id="IPR012762">
    <property type="entry name" value="Ubiq_biosynth_COQ9"/>
</dbReference>
<name>G8ZRE4_TORDE</name>
<proteinExistence type="inferred from homology"/>
<keyword evidence="7 8" id="KW-0496">Mitochondrion</keyword>
<dbReference type="NCBIfam" id="TIGR02396">
    <property type="entry name" value="diverge_rpsU"/>
    <property type="match status" value="1"/>
</dbReference>
<protein>
    <recommendedName>
        <fullName evidence="8">Ubiquinone biosynthesis protein</fullName>
    </recommendedName>
</protein>
<evidence type="ECO:0000256" key="5">
    <source>
        <dbReference type="ARBA" id="ARBA00022946"/>
    </source>
</evidence>
<dbReference type="RefSeq" id="XP_003680297.1">
    <property type="nucleotide sequence ID" value="XM_003680249.1"/>
</dbReference>
<keyword evidence="4 8" id="KW-0831">Ubiquinone biosynthesis</keyword>
<dbReference type="InterPro" id="IPR013718">
    <property type="entry name" value="COQ9_C"/>
</dbReference>
<feature type="domain" description="COQ9 C-terminal" evidence="9">
    <location>
        <begin position="161"/>
        <end position="232"/>
    </location>
</feature>
<dbReference type="Proteomes" id="UP000005627">
    <property type="component" value="Chromosome 3"/>
</dbReference>
<organism evidence="10 11">
    <name type="scientific">Torulaspora delbrueckii</name>
    <name type="common">Yeast</name>
    <name type="synonym">Candida colliculosa</name>
    <dbReference type="NCBI Taxonomy" id="4950"/>
    <lineage>
        <taxon>Eukaryota</taxon>
        <taxon>Fungi</taxon>
        <taxon>Dikarya</taxon>
        <taxon>Ascomycota</taxon>
        <taxon>Saccharomycotina</taxon>
        <taxon>Saccharomycetes</taxon>
        <taxon>Saccharomycetales</taxon>
        <taxon>Saccharomycetaceae</taxon>
        <taxon>Torulaspora</taxon>
    </lineage>
</organism>
<comment type="subcellular location">
    <subcellularLocation>
        <location evidence="1 8">Mitochondrion</location>
    </subcellularLocation>
</comment>
<evidence type="ECO:0000313" key="11">
    <source>
        <dbReference type="Proteomes" id="UP000005627"/>
    </source>
</evidence>
<dbReference type="GO" id="GO:0005743">
    <property type="term" value="C:mitochondrial inner membrane"/>
    <property type="evidence" value="ECO:0007669"/>
    <property type="project" value="EnsemblFungi"/>
</dbReference>
<dbReference type="GO" id="GO:0008289">
    <property type="term" value="F:lipid binding"/>
    <property type="evidence" value="ECO:0007669"/>
    <property type="project" value="UniProtKB-UniRule"/>
</dbReference>
<evidence type="ECO:0000256" key="8">
    <source>
        <dbReference type="RuleBase" id="RU366063"/>
    </source>
</evidence>
<dbReference type="STRING" id="1076872.G8ZRE4"/>
<reference evidence="10 11" key="1">
    <citation type="journal article" date="2011" name="Proc. Natl. Acad. Sci. U.S.A.">
        <title>Evolutionary erosion of yeast sex chromosomes by mating-type switching accidents.</title>
        <authorList>
            <person name="Gordon J.L."/>
            <person name="Armisen D."/>
            <person name="Proux-Wera E."/>
            <person name="Oheigeartaigh S.S."/>
            <person name="Byrne K.P."/>
            <person name="Wolfe K.H."/>
        </authorList>
    </citation>
    <scope>NUCLEOTIDE SEQUENCE [LARGE SCALE GENOMIC DNA]</scope>
    <source>
        <strain evidence="11">ATCC 10662 / CBS 1146 / NBRC 0425 / NCYC 2629 / NRRL Y-866</strain>
    </source>
</reference>
<dbReference type="FunCoup" id="G8ZRE4">
    <property type="interactions" value="276"/>
</dbReference>
<evidence type="ECO:0000259" key="9">
    <source>
        <dbReference type="Pfam" id="PF08511"/>
    </source>
</evidence>
<evidence type="ECO:0000256" key="3">
    <source>
        <dbReference type="ARBA" id="ARBA00010766"/>
    </source>
</evidence>
<dbReference type="GO" id="GO:0032991">
    <property type="term" value="C:protein-containing complex"/>
    <property type="evidence" value="ECO:0007669"/>
    <property type="project" value="EnsemblFungi"/>
</dbReference>
<dbReference type="AlphaFoldDB" id="G8ZRE4"/>
<gene>
    <name evidence="10" type="primary">TDEL0C01970</name>
    <name evidence="10" type="ORF">TDEL_0C01970</name>
</gene>
<dbReference type="eggNOG" id="KOG2969">
    <property type="taxonomic scope" value="Eukaryota"/>
</dbReference>